<dbReference type="PROSITE" id="PS00010">
    <property type="entry name" value="ASX_HYDROXYL"/>
    <property type="match status" value="1"/>
</dbReference>
<dbReference type="InterPro" id="IPR017441">
    <property type="entry name" value="Protein_kinase_ATP_BS"/>
</dbReference>
<dbReference type="SMART" id="SM00220">
    <property type="entry name" value="S_TKc"/>
    <property type="match status" value="1"/>
</dbReference>
<dbReference type="InterPro" id="IPR000742">
    <property type="entry name" value="EGF"/>
</dbReference>
<comment type="subcellular location">
    <subcellularLocation>
        <location evidence="1">Membrane</location>
        <topology evidence="1">Single-pass type I membrane protein</topology>
    </subcellularLocation>
</comment>
<feature type="transmembrane region" description="Helical" evidence="11">
    <location>
        <begin position="371"/>
        <end position="391"/>
    </location>
</feature>
<reference evidence="15" key="1">
    <citation type="submission" date="2020-05" db="EMBL/GenBank/DDBJ databases">
        <title>WGS assembly of Panicum virgatum.</title>
        <authorList>
            <person name="Lovell J.T."/>
            <person name="Jenkins J."/>
            <person name="Shu S."/>
            <person name="Juenger T.E."/>
            <person name="Schmutz J."/>
        </authorList>
    </citation>
    <scope>NUCLEOTIDE SEQUENCE</scope>
    <source>
        <strain evidence="15">AP13</strain>
    </source>
</reference>
<dbReference type="GO" id="GO:0004674">
    <property type="term" value="F:protein serine/threonine kinase activity"/>
    <property type="evidence" value="ECO:0007669"/>
    <property type="project" value="UniProtKB-KW"/>
</dbReference>
<keyword evidence="2" id="KW-0723">Serine/threonine-protein kinase</keyword>
<keyword evidence="11" id="KW-0472">Membrane</keyword>
<dbReference type="PROSITE" id="PS01187">
    <property type="entry name" value="EGF_CA"/>
    <property type="match status" value="1"/>
</dbReference>
<proteinExistence type="predicted"/>
<dbReference type="GO" id="GO:0005509">
    <property type="term" value="F:calcium ion binding"/>
    <property type="evidence" value="ECO:0007669"/>
    <property type="project" value="InterPro"/>
</dbReference>
<name>A0A8T0PZ75_PANVG</name>
<dbReference type="InterPro" id="IPR001881">
    <property type="entry name" value="EGF-like_Ca-bd_dom"/>
</dbReference>
<dbReference type="Gene3D" id="2.10.25.10">
    <property type="entry name" value="Laminin"/>
    <property type="match status" value="1"/>
</dbReference>
<evidence type="ECO:0000256" key="3">
    <source>
        <dbReference type="ARBA" id="ARBA00022679"/>
    </source>
</evidence>
<dbReference type="InterPro" id="IPR045274">
    <property type="entry name" value="WAK-like"/>
</dbReference>
<keyword evidence="7 9" id="KW-1015">Disulfide bond</keyword>
<evidence type="ECO:0000313" key="15">
    <source>
        <dbReference type="EMBL" id="KAG2564186.1"/>
    </source>
</evidence>
<comment type="caution">
    <text evidence="9">Lacks conserved residue(s) required for the propagation of feature annotation.</text>
</comment>
<dbReference type="InterPro" id="IPR025287">
    <property type="entry name" value="WAK_GUB"/>
</dbReference>
<dbReference type="SMART" id="SM00181">
    <property type="entry name" value="EGF"/>
    <property type="match status" value="2"/>
</dbReference>
<keyword evidence="2" id="KW-0418">Kinase</keyword>
<dbReference type="GO" id="GO:0030247">
    <property type="term" value="F:polysaccharide binding"/>
    <property type="evidence" value="ECO:0007669"/>
    <property type="project" value="InterPro"/>
</dbReference>
<dbReference type="CDD" id="cd00054">
    <property type="entry name" value="EGF_CA"/>
    <property type="match status" value="1"/>
</dbReference>
<evidence type="ECO:0000256" key="2">
    <source>
        <dbReference type="ARBA" id="ARBA00022527"/>
    </source>
</evidence>
<evidence type="ECO:0000259" key="13">
    <source>
        <dbReference type="PROSITE" id="PS50011"/>
    </source>
</evidence>
<dbReference type="OrthoDB" id="10060424at2759"/>
<keyword evidence="4 12" id="KW-0732">Signal</keyword>
<keyword evidence="8" id="KW-0325">Glycoprotein</keyword>
<keyword evidence="11" id="KW-1133">Transmembrane helix</keyword>
<dbReference type="SUPFAM" id="SSF56112">
    <property type="entry name" value="Protein kinase-like (PK-like)"/>
    <property type="match status" value="1"/>
</dbReference>
<feature type="signal peptide" evidence="12">
    <location>
        <begin position="1"/>
        <end position="31"/>
    </location>
</feature>
<keyword evidence="3" id="KW-0808">Transferase</keyword>
<feature type="binding site" evidence="10">
    <location>
        <position position="464"/>
    </location>
    <ligand>
        <name>ATP</name>
        <dbReference type="ChEBI" id="CHEBI:30616"/>
    </ligand>
</feature>
<evidence type="ECO:0000256" key="11">
    <source>
        <dbReference type="SAM" id="Phobius"/>
    </source>
</evidence>
<dbReference type="GO" id="GO:0005886">
    <property type="term" value="C:plasma membrane"/>
    <property type="evidence" value="ECO:0007669"/>
    <property type="project" value="TreeGrafter"/>
</dbReference>
<keyword evidence="11" id="KW-0812">Transmembrane</keyword>
<dbReference type="Pfam" id="PF00069">
    <property type="entry name" value="Pkinase"/>
    <property type="match status" value="1"/>
</dbReference>
<dbReference type="Pfam" id="PF13947">
    <property type="entry name" value="GUB_WAK_bind"/>
    <property type="match status" value="1"/>
</dbReference>
<gene>
    <name evidence="15" type="ORF">PVAP13_8KG390300</name>
</gene>
<sequence length="737" mass="81538">MPLKVEAMPVLVMRFLLTASALVVSLQLAPAAAVTAGDSNTAPRPHCPSKCGDVEIPYPFGIGNNCSWPGMDDFTITCNHSFDPPRPYTGNVEVINISVETGEMHVFTVVSYTCYNSTNTIESYQENSLLLVPPFLISPTNNIFTAIGCDTLAFLDCGADWNYYYTGCITNCLSFNDSAFDGDPCTGLGCCQVSIPRNLRKINVTWNNQANNYAWEYSPCNYAFVAEKNWYNNFSRRDFNGMGNESFLNRVGDRTVPLVLDWAIRGNGSCQMAAEATGAAVKRTAPACASAHSYCIDIDARQGGGYRCNCSEGYMGNPYIPHGCTNINECQLQLYSCPSGSNCIDTDGKYRCQCKFGRKGEDCRPIFPAPAAAILATLVASLLLSLLLWFVHVDRKRRMKTAFFDKNGGKILKGAADINIFTEVQLNKFTNHYKTLIGRGSFGMVFMGITDEKQQVAVKRSIMKGNKLGGDNFQPGDDIVNEITFQFRNRHPNLVRLVGCCLETNIPVLVFEYIPNGSLYNLLHVATQKVLPLLTRLKIAIGSAEALAYIHSHVDHERIHGDVKSANILLDDNLMPKVSDFGSSKLLSIDRYAMAVAADMSYVDPVYMKTELFVKKSDVYSFGMVLLELITRKAVKYGKNRINSLPMDFVKSCKEKGNGREMYDTNILSHGHAQCHHCIECLDKIGALAVRCLKEDVDERPTMAEIVDELKQAAEIVDKCKQQGNIIAYGPSCFEIS</sequence>
<dbReference type="GO" id="GO:0005524">
    <property type="term" value="F:ATP binding"/>
    <property type="evidence" value="ECO:0007669"/>
    <property type="project" value="UniProtKB-UniRule"/>
</dbReference>
<dbReference type="AlphaFoldDB" id="A0A8T0PZ75"/>
<dbReference type="PANTHER" id="PTHR27005:SF458">
    <property type="entry name" value="PROTEIN KINASE DOMAIN-CONTAINING PROTEIN"/>
    <property type="match status" value="1"/>
</dbReference>
<dbReference type="Gene3D" id="1.10.510.10">
    <property type="entry name" value="Transferase(Phosphotransferase) domain 1"/>
    <property type="match status" value="1"/>
</dbReference>
<dbReference type="Gene3D" id="3.30.200.20">
    <property type="entry name" value="Phosphorylase Kinase, domain 1"/>
    <property type="match status" value="1"/>
</dbReference>
<dbReference type="InterPro" id="IPR000719">
    <property type="entry name" value="Prot_kinase_dom"/>
</dbReference>
<keyword evidence="9" id="KW-0245">EGF-like domain</keyword>
<evidence type="ECO:0000256" key="9">
    <source>
        <dbReference type="PROSITE-ProRule" id="PRU00076"/>
    </source>
</evidence>
<dbReference type="PANTHER" id="PTHR27005">
    <property type="entry name" value="WALL-ASSOCIATED RECEPTOR KINASE-LIKE 21"/>
    <property type="match status" value="1"/>
</dbReference>
<evidence type="ECO:0000256" key="7">
    <source>
        <dbReference type="ARBA" id="ARBA00023157"/>
    </source>
</evidence>
<dbReference type="SMART" id="SM00179">
    <property type="entry name" value="EGF_CA"/>
    <property type="match status" value="1"/>
</dbReference>
<feature type="domain" description="EGF-like" evidence="14">
    <location>
        <begin position="326"/>
        <end position="364"/>
    </location>
</feature>
<evidence type="ECO:0000256" key="8">
    <source>
        <dbReference type="ARBA" id="ARBA00023180"/>
    </source>
</evidence>
<feature type="domain" description="Protein kinase" evidence="13">
    <location>
        <begin position="431"/>
        <end position="717"/>
    </location>
</feature>
<dbReference type="SUPFAM" id="SSF57196">
    <property type="entry name" value="EGF/Laminin"/>
    <property type="match status" value="1"/>
</dbReference>
<dbReference type="InterPro" id="IPR000152">
    <property type="entry name" value="EGF-type_Asp/Asn_hydroxyl_site"/>
</dbReference>
<keyword evidence="6 10" id="KW-0067">ATP-binding</keyword>
<dbReference type="PROSITE" id="PS50011">
    <property type="entry name" value="PROTEIN_KINASE_DOM"/>
    <property type="match status" value="1"/>
</dbReference>
<organism evidence="15 16">
    <name type="scientific">Panicum virgatum</name>
    <name type="common">Blackwell switchgrass</name>
    <dbReference type="NCBI Taxonomy" id="38727"/>
    <lineage>
        <taxon>Eukaryota</taxon>
        <taxon>Viridiplantae</taxon>
        <taxon>Streptophyta</taxon>
        <taxon>Embryophyta</taxon>
        <taxon>Tracheophyta</taxon>
        <taxon>Spermatophyta</taxon>
        <taxon>Magnoliopsida</taxon>
        <taxon>Liliopsida</taxon>
        <taxon>Poales</taxon>
        <taxon>Poaceae</taxon>
        <taxon>PACMAD clade</taxon>
        <taxon>Panicoideae</taxon>
        <taxon>Panicodae</taxon>
        <taxon>Paniceae</taxon>
        <taxon>Panicinae</taxon>
        <taxon>Panicum</taxon>
        <taxon>Panicum sect. Hiantes</taxon>
    </lineage>
</organism>
<keyword evidence="16" id="KW-1185">Reference proteome</keyword>
<feature type="disulfide bond" evidence="9">
    <location>
        <begin position="354"/>
        <end position="363"/>
    </location>
</feature>
<feature type="chain" id="PRO_5035801072" evidence="12">
    <location>
        <begin position="32"/>
        <end position="737"/>
    </location>
</feature>
<evidence type="ECO:0000259" key="14">
    <source>
        <dbReference type="PROSITE" id="PS50026"/>
    </source>
</evidence>
<dbReference type="Proteomes" id="UP000823388">
    <property type="component" value="Chromosome 8K"/>
</dbReference>
<evidence type="ECO:0000313" key="16">
    <source>
        <dbReference type="Proteomes" id="UP000823388"/>
    </source>
</evidence>
<dbReference type="EMBL" id="CM029051">
    <property type="protein sequence ID" value="KAG2564186.1"/>
    <property type="molecule type" value="Genomic_DNA"/>
</dbReference>
<evidence type="ECO:0000256" key="10">
    <source>
        <dbReference type="PROSITE-ProRule" id="PRU10141"/>
    </source>
</evidence>
<keyword evidence="5 10" id="KW-0547">Nucleotide-binding</keyword>
<accession>A0A8T0PZ75</accession>
<dbReference type="InterPro" id="IPR011009">
    <property type="entry name" value="Kinase-like_dom_sf"/>
</dbReference>
<dbReference type="PROSITE" id="PS00022">
    <property type="entry name" value="EGF_1"/>
    <property type="match status" value="1"/>
</dbReference>
<dbReference type="PROSITE" id="PS50026">
    <property type="entry name" value="EGF_3"/>
    <property type="match status" value="1"/>
</dbReference>
<evidence type="ECO:0000256" key="4">
    <source>
        <dbReference type="ARBA" id="ARBA00022729"/>
    </source>
</evidence>
<dbReference type="PROSITE" id="PS00107">
    <property type="entry name" value="PROTEIN_KINASE_ATP"/>
    <property type="match status" value="1"/>
</dbReference>
<evidence type="ECO:0000256" key="1">
    <source>
        <dbReference type="ARBA" id="ARBA00004479"/>
    </source>
</evidence>
<evidence type="ECO:0000256" key="12">
    <source>
        <dbReference type="SAM" id="SignalP"/>
    </source>
</evidence>
<dbReference type="GO" id="GO:0007166">
    <property type="term" value="P:cell surface receptor signaling pathway"/>
    <property type="evidence" value="ECO:0007669"/>
    <property type="project" value="InterPro"/>
</dbReference>
<comment type="caution">
    <text evidence="15">The sequence shown here is derived from an EMBL/GenBank/DDBJ whole genome shotgun (WGS) entry which is preliminary data.</text>
</comment>
<evidence type="ECO:0000256" key="6">
    <source>
        <dbReference type="ARBA" id="ARBA00022840"/>
    </source>
</evidence>
<evidence type="ECO:0000256" key="5">
    <source>
        <dbReference type="ARBA" id="ARBA00022741"/>
    </source>
</evidence>
<protein>
    <submittedName>
        <fullName evidence="15">Uncharacterized protein</fullName>
    </submittedName>
</protein>
<dbReference type="InterPro" id="IPR018097">
    <property type="entry name" value="EGF_Ca-bd_CS"/>
</dbReference>